<dbReference type="PANTHER" id="PTHR23095:SF46">
    <property type="entry name" value="GAG PROTEIN"/>
    <property type="match status" value="1"/>
</dbReference>
<evidence type="ECO:0000313" key="4">
    <source>
        <dbReference type="Proteomes" id="UP001186944"/>
    </source>
</evidence>
<reference evidence="3" key="1">
    <citation type="submission" date="2019-08" db="EMBL/GenBank/DDBJ databases">
        <title>The improved chromosome-level genome for the pearl oyster Pinctada fucata martensii using PacBio sequencing and Hi-C.</title>
        <authorList>
            <person name="Zheng Z."/>
        </authorList>
    </citation>
    <scope>NUCLEOTIDE SEQUENCE</scope>
    <source>
        <strain evidence="3">ZZ-2019</strain>
        <tissue evidence="3">Adductor muscle</tissue>
    </source>
</reference>
<evidence type="ECO:0000256" key="1">
    <source>
        <dbReference type="SAM" id="MobiDB-lite"/>
    </source>
</evidence>
<feature type="compositionally biased region" description="Polar residues" evidence="1">
    <location>
        <begin position="367"/>
        <end position="385"/>
    </location>
</feature>
<dbReference type="Pfam" id="PF14893">
    <property type="entry name" value="PNMA"/>
    <property type="match status" value="1"/>
</dbReference>
<feature type="compositionally biased region" description="Basic and acidic residues" evidence="1">
    <location>
        <begin position="7"/>
        <end position="19"/>
    </location>
</feature>
<dbReference type="PANTHER" id="PTHR23095">
    <property type="entry name" value="PARANEOPLASTIC ANTIGEN"/>
    <property type="match status" value="1"/>
</dbReference>
<feature type="domain" description="Paraneoplastic antigen Ma-like C-terminal" evidence="2">
    <location>
        <begin position="111"/>
        <end position="235"/>
    </location>
</feature>
<evidence type="ECO:0000259" key="2">
    <source>
        <dbReference type="Pfam" id="PF14893"/>
    </source>
</evidence>
<accession>A0AA88YGU6</accession>
<dbReference type="InterPro" id="IPR048270">
    <property type="entry name" value="PNMA_C"/>
</dbReference>
<dbReference type="EMBL" id="VSWD01000004">
    <property type="protein sequence ID" value="KAK3105254.1"/>
    <property type="molecule type" value="Genomic_DNA"/>
</dbReference>
<feature type="compositionally biased region" description="Polar residues" evidence="1">
    <location>
        <begin position="325"/>
        <end position="358"/>
    </location>
</feature>
<gene>
    <name evidence="3" type="ORF">FSP39_020876</name>
</gene>
<feature type="region of interest" description="Disordered" evidence="1">
    <location>
        <begin position="56"/>
        <end position="101"/>
    </location>
</feature>
<keyword evidence="4" id="KW-1185">Reference proteome</keyword>
<protein>
    <recommendedName>
        <fullName evidence="2">Paraneoplastic antigen Ma-like C-terminal domain-containing protein</fullName>
    </recommendedName>
</protein>
<feature type="region of interest" description="Disordered" evidence="1">
    <location>
        <begin position="273"/>
        <end position="298"/>
    </location>
</feature>
<comment type="caution">
    <text evidence="3">The sequence shown here is derived from an EMBL/GenBank/DDBJ whole genome shotgun (WGS) entry which is preliminary data.</text>
</comment>
<evidence type="ECO:0000313" key="3">
    <source>
        <dbReference type="EMBL" id="KAK3105254.1"/>
    </source>
</evidence>
<feature type="region of interest" description="Disordered" evidence="1">
    <location>
        <begin position="1"/>
        <end position="28"/>
    </location>
</feature>
<dbReference type="Proteomes" id="UP001186944">
    <property type="component" value="Unassembled WGS sequence"/>
</dbReference>
<dbReference type="InterPro" id="IPR026523">
    <property type="entry name" value="PNMA"/>
</dbReference>
<name>A0AA88YGU6_PINIB</name>
<feature type="region of interest" description="Disordered" evidence="1">
    <location>
        <begin position="325"/>
        <end position="404"/>
    </location>
</feature>
<sequence length="404" mass="45228">MATGTSDVKKQESDVKKQESDDDSLDEFDEKVTLQQMIDYINSRTDYAVVTKAEMGTMQSSSQRRQPLHADPHSQRLSTSTPTGARRRLPSTPAPPLLPLPYGTRPNIPAFSGENKAGEVTFDVWKYDVKCLLSEGVYPASTIRQSIRNSLRGKARSILVTMGEYVTPDSIILKLESTFGNVCDKEAILEDFYRQSQNTTESVAEYGMRLANLLQIPVDRGHITSDERDSMLRSKFFSGLKDPLLKTAIRFKYEATRDFDTLLRDTRAIEQQMKATSAAPTPTQPDTKPAVKQQTTSRVSLEDIAKKLETLTTQVNDLQTEMSTVRNGNQRQGSSYRGTTYGNHRGSFSNRGTSQSRQFYRGARSNYPRNQTYGNQSRGYGSINQGRGYGSINQGRGYGSLNRD</sequence>
<organism evidence="3 4">
    <name type="scientific">Pinctada imbricata</name>
    <name type="common">Atlantic pearl-oyster</name>
    <name type="synonym">Pinctada martensii</name>
    <dbReference type="NCBI Taxonomy" id="66713"/>
    <lineage>
        <taxon>Eukaryota</taxon>
        <taxon>Metazoa</taxon>
        <taxon>Spiralia</taxon>
        <taxon>Lophotrochozoa</taxon>
        <taxon>Mollusca</taxon>
        <taxon>Bivalvia</taxon>
        <taxon>Autobranchia</taxon>
        <taxon>Pteriomorphia</taxon>
        <taxon>Pterioida</taxon>
        <taxon>Pterioidea</taxon>
        <taxon>Pteriidae</taxon>
        <taxon>Pinctada</taxon>
    </lineage>
</organism>
<dbReference type="AlphaFoldDB" id="A0AA88YGU6"/>
<proteinExistence type="predicted"/>